<dbReference type="AlphaFoldDB" id="A0A8B6DGP5"/>
<keyword evidence="2" id="KW-0472">Membrane</keyword>
<dbReference type="EMBL" id="UYJE01003387">
    <property type="protein sequence ID" value="VDI18886.1"/>
    <property type="molecule type" value="Genomic_DNA"/>
</dbReference>
<evidence type="ECO:0000256" key="1">
    <source>
        <dbReference type="SAM" id="MobiDB-lite"/>
    </source>
</evidence>
<feature type="transmembrane region" description="Helical" evidence="2">
    <location>
        <begin position="47"/>
        <end position="67"/>
    </location>
</feature>
<accession>A0A8B6DGP5</accession>
<protein>
    <recommendedName>
        <fullName evidence="5">Fucolectin tachylectin-4 pentraxin-1 domain-containing protein</fullName>
    </recommendedName>
</protein>
<evidence type="ECO:0000256" key="2">
    <source>
        <dbReference type="SAM" id="Phobius"/>
    </source>
</evidence>
<evidence type="ECO:0000313" key="4">
    <source>
        <dbReference type="Proteomes" id="UP000596742"/>
    </source>
</evidence>
<reference evidence="3" key="1">
    <citation type="submission" date="2018-11" db="EMBL/GenBank/DDBJ databases">
        <authorList>
            <person name="Alioto T."/>
            <person name="Alioto T."/>
        </authorList>
    </citation>
    <scope>NUCLEOTIDE SEQUENCE</scope>
</reference>
<name>A0A8B6DGP5_MYTGA</name>
<feature type="region of interest" description="Disordered" evidence="1">
    <location>
        <begin position="1"/>
        <end position="21"/>
    </location>
</feature>
<dbReference type="OrthoDB" id="6195521at2759"/>
<keyword evidence="2" id="KW-0812">Transmembrane</keyword>
<dbReference type="Gene3D" id="2.60.120.260">
    <property type="entry name" value="Galactose-binding domain-like"/>
    <property type="match status" value="1"/>
</dbReference>
<dbReference type="Proteomes" id="UP000596742">
    <property type="component" value="Unassembled WGS sequence"/>
</dbReference>
<sequence>NLTPFGTATQSSTYRGGIPQHAIKPPVSNEFSYDNCSHTGTDRSAPAWWMFQFSFGITYITDITIYYRGSRKSRQ</sequence>
<evidence type="ECO:0008006" key="5">
    <source>
        <dbReference type="Google" id="ProtNLM"/>
    </source>
</evidence>
<evidence type="ECO:0000313" key="3">
    <source>
        <dbReference type="EMBL" id="VDI18886.1"/>
    </source>
</evidence>
<comment type="caution">
    <text evidence="3">The sequence shown here is derived from an EMBL/GenBank/DDBJ whole genome shotgun (WGS) entry which is preliminary data.</text>
</comment>
<keyword evidence="2" id="KW-1133">Transmembrane helix</keyword>
<gene>
    <name evidence="3" type="ORF">MGAL_10B015825</name>
</gene>
<proteinExistence type="predicted"/>
<keyword evidence="4" id="KW-1185">Reference proteome</keyword>
<organism evidence="3 4">
    <name type="scientific">Mytilus galloprovincialis</name>
    <name type="common">Mediterranean mussel</name>
    <dbReference type="NCBI Taxonomy" id="29158"/>
    <lineage>
        <taxon>Eukaryota</taxon>
        <taxon>Metazoa</taxon>
        <taxon>Spiralia</taxon>
        <taxon>Lophotrochozoa</taxon>
        <taxon>Mollusca</taxon>
        <taxon>Bivalvia</taxon>
        <taxon>Autobranchia</taxon>
        <taxon>Pteriomorphia</taxon>
        <taxon>Mytilida</taxon>
        <taxon>Mytiloidea</taxon>
        <taxon>Mytilidae</taxon>
        <taxon>Mytilinae</taxon>
        <taxon>Mytilus</taxon>
    </lineage>
</organism>
<feature type="compositionally biased region" description="Polar residues" evidence="1">
    <location>
        <begin position="1"/>
        <end position="14"/>
    </location>
</feature>
<feature type="non-terminal residue" evidence="3">
    <location>
        <position position="1"/>
    </location>
</feature>